<dbReference type="SUPFAM" id="SSF48208">
    <property type="entry name" value="Six-hairpin glycosidases"/>
    <property type="match status" value="1"/>
</dbReference>
<dbReference type="Gene3D" id="1.50.10.10">
    <property type="match status" value="1"/>
</dbReference>
<gene>
    <name evidence="3" type="ORF">NCTC13635_00031</name>
</gene>
<dbReference type="PANTHER" id="PTHR34987">
    <property type="entry name" value="C, PUTATIVE (AFU_ORTHOLOGUE AFUA_3G02880)-RELATED"/>
    <property type="match status" value="1"/>
</dbReference>
<accession>A0A447RFW0</accession>
<dbReference type="InterPro" id="IPR008928">
    <property type="entry name" value="6-hairpin_glycosidase_sf"/>
</dbReference>
<dbReference type="Proteomes" id="UP000282433">
    <property type="component" value="Chromosome"/>
</dbReference>
<organism evidence="3 4">
    <name type="scientific">Klebsiella pneumoniae</name>
    <dbReference type="NCBI Taxonomy" id="573"/>
    <lineage>
        <taxon>Bacteria</taxon>
        <taxon>Pseudomonadati</taxon>
        <taxon>Pseudomonadota</taxon>
        <taxon>Gammaproteobacteria</taxon>
        <taxon>Enterobacterales</taxon>
        <taxon>Enterobacteriaceae</taxon>
        <taxon>Klebsiella/Raoultella group</taxon>
        <taxon>Klebsiella</taxon>
        <taxon>Klebsiella pneumoniae complex</taxon>
    </lineage>
</organism>
<evidence type="ECO:0000259" key="1">
    <source>
        <dbReference type="Pfam" id="PF17389"/>
    </source>
</evidence>
<reference evidence="3 4" key="1">
    <citation type="submission" date="2018-12" db="EMBL/GenBank/DDBJ databases">
        <authorList>
            <consortium name="Pathogen Informatics"/>
        </authorList>
    </citation>
    <scope>NUCLEOTIDE SEQUENCE [LARGE SCALE GENOMIC DNA]</scope>
    <source>
        <strain evidence="3 4">NCTC13635</strain>
    </source>
</reference>
<evidence type="ECO:0000313" key="4">
    <source>
        <dbReference type="Proteomes" id="UP000282433"/>
    </source>
</evidence>
<dbReference type="Pfam" id="PF17389">
    <property type="entry name" value="Bac_rhamnosid6H"/>
    <property type="match status" value="1"/>
</dbReference>
<dbReference type="InterPro" id="IPR035396">
    <property type="entry name" value="Bac_rhamnosid6H"/>
</dbReference>
<evidence type="ECO:0000259" key="2">
    <source>
        <dbReference type="Pfam" id="PF21104"/>
    </source>
</evidence>
<proteinExistence type="predicted"/>
<dbReference type="InterPro" id="IPR049164">
    <property type="entry name" value="Glyco_hydro_78_N"/>
</dbReference>
<dbReference type="InterPro" id="IPR012341">
    <property type="entry name" value="6hp_glycosidase-like_sf"/>
</dbReference>
<dbReference type="EMBL" id="LR134162">
    <property type="protein sequence ID" value="VEA98730.1"/>
    <property type="molecule type" value="Genomic_DNA"/>
</dbReference>
<feature type="domain" description="Alpha-L-rhamnosidase six-hairpin glycosidase" evidence="1">
    <location>
        <begin position="192"/>
        <end position="487"/>
    </location>
</feature>
<dbReference type="AlphaFoldDB" id="A0A447RFW0"/>
<evidence type="ECO:0000313" key="3">
    <source>
        <dbReference type="EMBL" id="VEA98730.1"/>
    </source>
</evidence>
<dbReference type="PANTHER" id="PTHR34987:SF4">
    <property type="entry name" value="ALPHA-L-RHAMNOSIDASE C-TERMINAL DOMAIN-CONTAINING PROTEIN"/>
    <property type="match status" value="1"/>
</dbReference>
<protein>
    <submittedName>
        <fullName evidence="3">Alpha-L-rhamnosidase</fullName>
    </submittedName>
</protein>
<dbReference type="GO" id="GO:0005975">
    <property type="term" value="P:carbohydrate metabolic process"/>
    <property type="evidence" value="ECO:0007669"/>
    <property type="project" value="InterPro"/>
</dbReference>
<dbReference type="Pfam" id="PF21104">
    <property type="entry name" value="Glyco_hydro_78_N"/>
    <property type="match status" value="1"/>
</dbReference>
<sequence length="492" mass="56192">MSQAIQYNSSVAMIRHPRFLQRAADLTPALQRLRQTPQAIVEAVAEPGALNGWRGNTVCTPEQFYQQPLNVGDSIIIDFGSHFVGYLQFSCRSVGSPPDAPAHLHFTFGETLSEVCEPFSEYQGWLSSSWLQQQDLWLDVLPARVALPRRYCLRYLKVEVKALSRKFRLQFDEIALETVTSAGSPHPAVIADPQLKAIDDVAVRTLKNCMQEVFEDGPKRDRRLWLGDLRLQAQVNDVTFGHHDLVRRCLYLFAAHTREDGMVSANVFVQPEVRADDTFLFDYSLFFVDVLYNYLQSTGDTETVGELWPTARRQIELALTRCDSQGLVRDSDDWWVFIDWQAELNKQASAQGVLIYCLQRALWLAQRFEPQRVPDYTATLWQLKEAALHHLWDNERQVFISGAVRQVSWASQIWLVLAEVGTAGQRQGLMRRLQQQPPAIAMNTPYLRHHHIVALLQSGLREEAVAEIKAYWGAMVAYGADTFWEIFRPPTS</sequence>
<name>A0A447RFW0_KLEPN</name>
<feature type="domain" description="Glycosyl hydrolase family 78 alpha-rhamnosidase N-terminal" evidence="2">
    <location>
        <begin position="37"/>
        <end position="177"/>
    </location>
</feature>